<dbReference type="SUPFAM" id="SSF103473">
    <property type="entry name" value="MFS general substrate transporter"/>
    <property type="match status" value="2"/>
</dbReference>
<sequence>MKTSTSSIDGVTPVLEPPVYNTSTSATTGVGTSKEKAEQEIQSTQELEDGQKLYLPLVLTLAGAAFLNTLAVQSTVIILPSIGRDLHIPTERQQWIISAYYLTFGCFLLLWGRFADIVGRRLVFLIGSALLTIFTILVPFAPNEIVLDLFRGLQGLGAAANVPTAIGILGATFQPGKYKNYAFAIYSAGSSCGSVLGNIFSGVIAQYVSWKWIFWASAFLCGMVTVAGQILIPHSKVENSSCSNLMVNVDWVGGILVTGAILTLNFALTEGNVVGWTVSWVLVSLLASLILLVMFILWIWYLETKTQRPPLLRISIFHNSRFNAAQVIMATFFAAFNNYLVYATYFYQEYLGLGPLDTAIRFIPTGFMGIVGNIIAAKLLSRVPGSYLLVFSCSCVGISCLLMAVPIPPSTTYWAYSFPAMVLSTLGADILHPTLNLFTVQCLPLEDQALGAALITAVLQVGRAVGITIATVVQISLEKRAVSHSEAESNLSTFLGGIRASQWFNFSLAVVACTVALLFFLGQGKNRCDSTVVVVNFHN</sequence>
<reference evidence="9" key="1">
    <citation type="submission" date="2022-12" db="EMBL/GenBank/DDBJ databases">
        <authorList>
            <person name="Petersen C."/>
        </authorList>
    </citation>
    <scope>NUCLEOTIDE SEQUENCE</scope>
    <source>
        <strain evidence="9">IBT 29677</strain>
    </source>
</reference>
<feature type="transmembrane region" description="Helical" evidence="7">
    <location>
        <begin position="183"/>
        <end position="206"/>
    </location>
</feature>
<feature type="transmembrane region" description="Helical" evidence="7">
    <location>
        <begin position="95"/>
        <end position="115"/>
    </location>
</feature>
<evidence type="ECO:0000259" key="8">
    <source>
        <dbReference type="PROSITE" id="PS50850"/>
    </source>
</evidence>
<feature type="transmembrane region" description="Helical" evidence="7">
    <location>
        <begin position="503"/>
        <end position="521"/>
    </location>
</feature>
<keyword evidence="3 7" id="KW-0812">Transmembrane</keyword>
<keyword evidence="4 7" id="KW-1133">Transmembrane helix</keyword>
<comment type="subcellular location">
    <subcellularLocation>
        <location evidence="1">Membrane</location>
        <topology evidence="1">Multi-pass membrane protein</topology>
    </subcellularLocation>
</comment>
<feature type="transmembrane region" description="Helical" evidence="7">
    <location>
        <begin position="387"/>
        <end position="407"/>
    </location>
</feature>
<dbReference type="Gene3D" id="1.20.1720.10">
    <property type="entry name" value="Multidrug resistance protein D"/>
    <property type="match status" value="1"/>
</dbReference>
<protein>
    <recommendedName>
        <fullName evidence="8">Major facilitator superfamily (MFS) profile domain-containing protein</fullName>
    </recommendedName>
</protein>
<evidence type="ECO:0000256" key="6">
    <source>
        <dbReference type="SAM" id="MobiDB-lite"/>
    </source>
</evidence>
<dbReference type="Gene3D" id="1.20.1250.20">
    <property type="entry name" value="MFS general substrate transporter like domains"/>
    <property type="match status" value="1"/>
</dbReference>
<feature type="transmembrane region" description="Helical" evidence="7">
    <location>
        <begin position="212"/>
        <end position="233"/>
    </location>
</feature>
<dbReference type="AlphaFoldDB" id="A0A9W9WA50"/>
<organism evidence="9 10">
    <name type="scientific">Penicillium cosmopolitanum</name>
    <dbReference type="NCBI Taxonomy" id="1131564"/>
    <lineage>
        <taxon>Eukaryota</taxon>
        <taxon>Fungi</taxon>
        <taxon>Dikarya</taxon>
        <taxon>Ascomycota</taxon>
        <taxon>Pezizomycotina</taxon>
        <taxon>Eurotiomycetes</taxon>
        <taxon>Eurotiomycetidae</taxon>
        <taxon>Eurotiales</taxon>
        <taxon>Aspergillaceae</taxon>
        <taxon>Penicillium</taxon>
    </lineage>
</organism>
<evidence type="ECO:0000256" key="7">
    <source>
        <dbReference type="SAM" id="Phobius"/>
    </source>
</evidence>
<feature type="transmembrane region" description="Helical" evidence="7">
    <location>
        <begin position="53"/>
        <end position="83"/>
    </location>
</feature>
<dbReference type="PANTHER" id="PTHR42718:SF9">
    <property type="entry name" value="MAJOR FACILITATOR SUPERFAMILY MULTIDRUG TRANSPORTER MFSC"/>
    <property type="match status" value="1"/>
</dbReference>
<feature type="transmembrane region" description="Helical" evidence="7">
    <location>
        <begin position="452"/>
        <end position="477"/>
    </location>
</feature>
<feature type="compositionally biased region" description="Low complexity" evidence="6">
    <location>
        <begin position="22"/>
        <end position="32"/>
    </location>
</feature>
<dbReference type="GeneID" id="81366634"/>
<feature type="domain" description="Major facilitator superfamily (MFS) profile" evidence="8">
    <location>
        <begin position="57"/>
        <end position="525"/>
    </location>
</feature>
<gene>
    <name evidence="9" type="ORF">N7509_003017</name>
</gene>
<keyword evidence="2" id="KW-0813">Transport</keyword>
<feature type="transmembrane region" description="Helical" evidence="7">
    <location>
        <begin position="413"/>
        <end position="431"/>
    </location>
</feature>
<feature type="transmembrane region" description="Helical" evidence="7">
    <location>
        <begin position="322"/>
        <end position="347"/>
    </location>
</feature>
<dbReference type="GO" id="GO:0022857">
    <property type="term" value="F:transmembrane transporter activity"/>
    <property type="evidence" value="ECO:0007669"/>
    <property type="project" value="InterPro"/>
</dbReference>
<keyword evidence="10" id="KW-1185">Reference proteome</keyword>
<dbReference type="InterPro" id="IPR020846">
    <property type="entry name" value="MFS_dom"/>
</dbReference>
<dbReference type="GO" id="GO:0016020">
    <property type="term" value="C:membrane"/>
    <property type="evidence" value="ECO:0007669"/>
    <property type="project" value="UniProtKB-SubCell"/>
</dbReference>
<feature type="transmembrane region" description="Helical" evidence="7">
    <location>
        <begin position="359"/>
        <end position="380"/>
    </location>
</feature>
<feature type="transmembrane region" description="Helical" evidence="7">
    <location>
        <begin position="122"/>
        <end position="141"/>
    </location>
</feature>
<feature type="region of interest" description="Disordered" evidence="6">
    <location>
        <begin position="1"/>
        <end position="34"/>
    </location>
</feature>
<reference evidence="9" key="2">
    <citation type="journal article" date="2023" name="IMA Fungus">
        <title>Comparative genomic study of the Penicillium genus elucidates a diverse pangenome and 15 lateral gene transfer events.</title>
        <authorList>
            <person name="Petersen C."/>
            <person name="Sorensen T."/>
            <person name="Nielsen M.R."/>
            <person name="Sondergaard T.E."/>
            <person name="Sorensen J.L."/>
            <person name="Fitzpatrick D.A."/>
            <person name="Frisvad J.C."/>
            <person name="Nielsen K.L."/>
        </authorList>
    </citation>
    <scope>NUCLEOTIDE SEQUENCE</scope>
    <source>
        <strain evidence="9">IBT 29677</strain>
    </source>
</reference>
<accession>A0A9W9WA50</accession>
<dbReference type="PANTHER" id="PTHR42718">
    <property type="entry name" value="MAJOR FACILITATOR SUPERFAMILY MULTIDRUG TRANSPORTER MFSC"/>
    <property type="match status" value="1"/>
</dbReference>
<dbReference type="InterPro" id="IPR011701">
    <property type="entry name" value="MFS"/>
</dbReference>
<feature type="transmembrane region" description="Helical" evidence="7">
    <location>
        <begin position="153"/>
        <end position="171"/>
    </location>
</feature>
<feature type="transmembrane region" description="Helical" evidence="7">
    <location>
        <begin position="280"/>
        <end position="301"/>
    </location>
</feature>
<dbReference type="EMBL" id="JAPZBU010000004">
    <property type="protein sequence ID" value="KAJ5409134.1"/>
    <property type="molecule type" value="Genomic_DNA"/>
</dbReference>
<evidence type="ECO:0000313" key="9">
    <source>
        <dbReference type="EMBL" id="KAJ5409134.1"/>
    </source>
</evidence>
<dbReference type="RefSeq" id="XP_056493449.1">
    <property type="nucleotide sequence ID" value="XM_056627654.1"/>
</dbReference>
<feature type="transmembrane region" description="Helical" evidence="7">
    <location>
        <begin position="245"/>
        <end position="268"/>
    </location>
</feature>
<evidence type="ECO:0000256" key="4">
    <source>
        <dbReference type="ARBA" id="ARBA00022989"/>
    </source>
</evidence>
<proteinExistence type="predicted"/>
<evidence type="ECO:0000256" key="1">
    <source>
        <dbReference type="ARBA" id="ARBA00004141"/>
    </source>
</evidence>
<dbReference type="InterPro" id="IPR036259">
    <property type="entry name" value="MFS_trans_sf"/>
</dbReference>
<evidence type="ECO:0000256" key="3">
    <source>
        <dbReference type="ARBA" id="ARBA00022692"/>
    </source>
</evidence>
<dbReference type="Pfam" id="PF07690">
    <property type="entry name" value="MFS_1"/>
    <property type="match status" value="1"/>
</dbReference>
<dbReference type="OrthoDB" id="2130629at2759"/>
<evidence type="ECO:0000256" key="5">
    <source>
        <dbReference type="ARBA" id="ARBA00023136"/>
    </source>
</evidence>
<dbReference type="PROSITE" id="PS50850">
    <property type="entry name" value="MFS"/>
    <property type="match status" value="1"/>
</dbReference>
<evidence type="ECO:0000313" key="10">
    <source>
        <dbReference type="Proteomes" id="UP001147747"/>
    </source>
</evidence>
<comment type="caution">
    <text evidence="9">The sequence shown here is derived from an EMBL/GenBank/DDBJ whole genome shotgun (WGS) entry which is preliminary data.</text>
</comment>
<evidence type="ECO:0000256" key="2">
    <source>
        <dbReference type="ARBA" id="ARBA00022448"/>
    </source>
</evidence>
<dbReference type="Proteomes" id="UP001147747">
    <property type="component" value="Unassembled WGS sequence"/>
</dbReference>
<keyword evidence="5 7" id="KW-0472">Membrane</keyword>
<name>A0A9W9WA50_9EURO</name>